<dbReference type="GO" id="GO:0043005">
    <property type="term" value="C:neuron projection"/>
    <property type="evidence" value="ECO:0007669"/>
    <property type="project" value="TreeGrafter"/>
</dbReference>
<accession>A0A183AQT0</accession>
<proteinExistence type="predicted"/>
<dbReference type="SUPFAM" id="SSF48726">
    <property type="entry name" value="Immunoglobulin"/>
    <property type="match status" value="1"/>
</dbReference>
<keyword evidence="2" id="KW-0677">Repeat</keyword>
<keyword evidence="3" id="KW-1015">Disulfide bond</keyword>
<dbReference type="SMART" id="SM00409">
    <property type="entry name" value="IG"/>
    <property type="match status" value="1"/>
</dbReference>
<organism evidence="6">
    <name type="scientific">Echinostoma caproni</name>
    <dbReference type="NCBI Taxonomy" id="27848"/>
    <lineage>
        <taxon>Eukaryota</taxon>
        <taxon>Metazoa</taxon>
        <taxon>Spiralia</taxon>
        <taxon>Lophotrochozoa</taxon>
        <taxon>Platyhelminthes</taxon>
        <taxon>Trematoda</taxon>
        <taxon>Digenea</taxon>
        <taxon>Plagiorchiida</taxon>
        <taxon>Echinostomata</taxon>
        <taxon>Echinostomatoidea</taxon>
        <taxon>Echinostomatidae</taxon>
        <taxon>Echinostoma</taxon>
    </lineage>
</organism>
<evidence type="ECO:0000256" key="1">
    <source>
        <dbReference type="ARBA" id="ARBA00022729"/>
    </source>
</evidence>
<dbReference type="InterPro" id="IPR007110">
    <property type="entry name" value="Ig-like_dom"/>
</dbReference>
<keyword evidence="1" id="KW-0732">Signal</keyword>
<keyword evidence="4" id="KW-0393">Immunoglobulin domain</keyword>
<dbReference type="AlphaFoldDB" id="A0A183AQT0"/>
<protein>
    <submittedName>
        <fullName evidence="6">Ig-like domain-containing protein</fullName>
    </submittedName>
</protein>
<sequence length="195" mass="21794">LKDPVRRGPHGVSKYAVRFLPGRPGYAPNMAGVDVTKLRTYQLIVRFVDINDANTKFRCVIELRTTPISQWPTAYGRIIVKRAPEILPGLMSQIVTEGESLTLVCEAQGSPAPMISWTRANGRPLSLPGFPQRIYNSTLYLPKVARDDRGVYRCYAVNNVAGSAQYDVMVEVNYAPYVRVARFKGAYGQVSRRDV</sequence>
<dbReference type="WBParaSite" id="ECPE_0000934301-mRNA-1">
    <property type="protein sequence ID" value="ECPE_0000934301-mRNA-1"/>
    <property type="gene ID" value="ECPE_0000934301"/>
</dbReference>
<dbReference type="PANTHER" id="PTHR12231">
    <property type="entry name" value="CTX-RELATED TYPE I TRANSMEMBRANE PROTEIN"/>
    <property type="match status" value="1"/>
</dbReference>
<dbReference type="InterPro" id="IPR051170">
    <property type="entry name" value="Neural/epithelial_adhesion"/>
</dbReference>
<dbReference type="Pfam" id="PF13927">
    <property type="entry name" value="Ig_3"/>
    <property type="match status" value="1"/>
</dbReference>
<evidence type="ECO:0000256" key="2">
    <source>
        <dbReference type="ARBA" id="ARBA00022737"/>
    </source>
</evidence>
<dbReference type="Gene3D" id="2.60.40.10">
    <property type="entry name" value="Immunoglobulins"/>
    <property type="match status" value="1"/>
</dbReference>
<dbReference type="PROSITE" id="PS50835">
    <property type="entry name" value="IG_LIKE"/>
    <property type="match status" value="1"/>
</dbReference>
<evidence type="ECO:0000259" key="5">
    <source>
        <dbReference type="PROSITE" id="PS50835"/>
    </source>
</evidence>
<dbReference type="SMART" id="SM00408">
    <property type="entry name" value="IGc2"/>
    <property type="match status" value="1"/>
</dbReference>
<dbReference type="InterPro" id="IPR036179">
    <property type="entry name" value="Ig-like_dom_sf"/>
</dbReference>
<dbReference type="PANTHER" id="PTHR12231:SF253">
    <property type="entry name" value="DPR-INTERACTING PROTEIN ETA, ISOFORM B-RELATED"/>
    <property type="match status" value="1"/>
</dbReference>
<dbReference type="InterPro" id="IPR013783">
    <property type="entry name" value="Ig-like_fold"/>
</dbReference>
<evidence type="ECO:0000256" key="3">
    <source>
        <dbReference type="ARBA" id="ARBA00023157"/>
    </source>
</evidence>
<dbReference type="InterPro" id="IPR003598">
    <property type="entry name" value="Ig_sub2"/>
</dbReference>
<name>A0A183AQT0_9TREM</name>
<evidence type="ECO:0000256" key="4">
    <source>
        <dbReference type="ARBA" id="ARBA00023319"/>
    </source>
</evidence>
<evidence type="ECO:0000313" key="6">
    <source>
        <dbReference type="WBParaSite" id="ECPE_0000934301-mRNA-1"/>
    </source>
</evidence>
<reference evidence="6" key="1">
    <citation type="submission" date="2016-06" db="UniProtKB">
        <authorList>
            <consortium name="WormBaseParasite"/>
        </authorList>
    </citation>
    <scope>IDENTIFICATION</scope>
</reference>
<feature type="domain" description="Ig-like" evidence="5">
    <location>
        <begin position="84"/>
        <end position="173"/>
    </location>
</feature>
<dbReference type="InterPro" id="IPR003599">
    <property type="entry name" value="Ig_sub"/>
</dbReference>